<dbReference type="InterPro" id="IPR003776">
    <property type="entry name" value="YcaO-like_dom"/>
</dbReference>
<dbReference type="PANTHER" id="PTHR37809">
    <property type="entry name" value="RIBOSOMAL PROTEIN S12 METHYLTHIOTRANSFERASE ACCESSORY FACTOR YCAO"/>
    <property type="match status" value="1"/>
</dbReference>
<evidence type="ECO:0000259" key="2">
    <source>
        <dbReference type="PROSITE" id="PS51664"/>
    </source>
</evidence>
<name>A0AAU2HEH3_9ACTN</name>
<evidence type="ECO:0000256" key="1">
    <source>
        <dbReference type="SAM" id="MobiDB-lite"/>
    </source>
</evidence>
<accession>A0AAU2HEH3</accession>
<protein>
    <submittedName>
        <fullName evidence="3">YcaO-like family protein</fullName>
    </submittedName>
</protein>
<dbReference type="EMBL" id="CP108254">
    <property type="protein sequence ID" value="WTU45922.1"/>
    <property type="molecule type" value="Genomic_DNA"/>
</dbReference>
<dbReference type="PANTHER" id="PTHR37809:SF1">
    <property type="entry name" value="RIBOSOMAL PROTEIN S12 METHYLTHIOTRANSFERASE ACCESSORY FACTOR YCAO"/>
    <property type="match status" value="1"/>
</dbReference>
<gene>
    <name evidence="3" type="ORF">OHV25_40725</name>
</gene>
<dbReference type="Gene3D" id="3.30.160.660">
    <property type="match status" value="1"/>
</dbReference>
<evidence type="ECO:0000313" key="3">
    <source>
        <dbReference type="EMBL" id="WTU45922.1"/>
    </source>
</evidence>
<feature type="compositionally biased region" description="Basic and acidic residues" evidence="1">
    <location>
        <begin position="290"/>
        <end position="300"/>
    </location>
</feature>
<dbReference type="PROSITE" id="PS51664">
    <property type="entry name" value="YCAO"/>
    <property type="match status" value="1"/>
</dbReference>
<geneLocation type="plasmid" evidence="3">
    <name>unnamed1</name>
</geneLocation>
<sequence length="384" mass="41482">MPDDVLTLDGTVRARSPEETWAVLKPLLRRYGITRVARLTGLDHLGLPVWTAIRPAAKTLVATQGKGATDLLAKTSAVMEAIELWHVEQPRTVELRAAAADIDLPYPLAALPVKVSGEALTGAEKVQLEWMYGTGLISGRQVPVPLGLVRRHGCRPLWEPDLFRATSTGLACGTTRPEALLHALYEVVERDALFADEIKGGTHRQLIDPASVDDPYCRTLLDRLRQAGVAVEIAAVDNAYAVPVCLAFVWCEDYPAAVFAGSGCHGTPHIALSRAITEAVQSRLTSIAGTRDDLPSHHDATTGPPRFTSSPGPHMPWPAWAADAAPLRFAASFPKQSARVARRIHQVTGHEPIRLILSAADDRVAAVKVICPGARSRIRKAVPR</sequence>
<dbReference type="RefSeq" id="WP_331723711.1">
    <property type="nucleotide sequence ID" value="NZ_CP108254.1"/>
</dbReference>
<keyword evidence="3" id="KW-0614">Plasmid</keyword>
<proteinExistence type="predicted"/>
<dbReference type="Pfam" id="PF02624">
    <property type="entry name" value="YcaO"/>
    <property type="match status" value="1"/>
</dbReference>
<feature type="region of interest" description="Disordered" evidence="1">
    <location>
        <begin position="287"/>
        <end position="311"/>
    </location>
</feature>
<dbReference type="AlphaFoldDB" id="A0AAU2HEH3"/>
<dbReference type="NCBIfam" id="TIGR00702">
    <property type="entry name" value="YcaO-type kinase domain"/>
    <property type="match status" value="1"/>
</dbReference>
<organism evidence="3">
    <name type="scientific">Streptomyces sp. NBC_00060</name>
    <dbReference type="NCBI Taxonomy" id="2975636"/>
    <lineage>
        <taxon>Bacteria</taxon>
        <taxon>Bacillati</taxon>
        <taxon>Actinomycetota</taxon>
        <taxon>Actinomycetes</taxon>
        <taxon>Kitasatosporales</taxon>
        <taxon>Streptomycetaceae</taxon>
        <taxon>Streptomyces</taxon>
    </lineage>
</organism>
<reference evidence="3" key="1">
    <citation type="submission" date="2022-10" db="EMBL/GenBank/DDBJ databases">
        <title>The complete genomes of actinobacterial strains from the NBC collection.</title>
        <authorList>
            <person name="Joergensen T.S."/>
            <person name="Alvarez Arevalo M."/>
            <person name="Sterndorff E.B."/>
            <person name="Faurdal D."/>
            <person name="Vuksanovic O."/>
            <person name="Mourched A.-S."/>
            <person name="Charusanti P."/>
            <person name="Shaw S."/>
            <person name="Blin K."/>
            <person name="Weber T."/>
        </authorList>
    </citation>
    <scope>NUCLEOTIDE SEQUENCE</scope>
    <source>
        <strain evidence="3">NBC_00060</strain>
        <plasmid evidence="3">unnamed1</plasmid>
    </source>
</reference>
<feature type="domain" description="YcaO" evidence="2">
    <location>
        <begin position="65"/>
        <end position="384"/>
    </location>
</feature>